<keyword evidence="2" id="KW-1185">Reference proteome</keyword>
<comment type="caution">
    <text evidence="1">The sequence shown here is derived from an EMBL/GenBank/DDBJ whole genome shotgun (WGS) entry which is preliminary data.</text>
</comment>
<reference evidence="1 2" key="1">
    <citation type="submission" date="2019-07" db="EMBL/GenBank/DDBJ databases">
        <title>Whole genome shotgun sequence of Halolactibacillus halophilus NBRC 100868.</title>
        <authorList>
            <person name="Hosoyama A."/>
            <person name="Uohara A."/>
            <person name="Ohji S."/>
            <person name="Ichikawa N."/>
        </authorList>
    </citation>
    <scope>NUCLEOTIDE SEQUENCE [LARGE SCALE GENOMIC DNA]</scope>
    <source>
        <strain evidence="1 2">NBRC 100868</strain>
    </source>
</reference>
<name>A0ABQ0VL01_9BACI</name>
<organism evidence="1 2">
    <name type="scientific">Halolactibacillus halophilus</name>
    <dbReference type="NCBI Taxonomy" id="306540"/>
    <lineage>
        <taxon>Bacteria</taxon>
        <taxon>Bacillati</taxon>
        <taxon>Bacillota</taxon>
        <taxon>Bacilli</taxon>
        <taxon>Bacillales</taxon>
        <taxon>Bacillaceae</taxon>
        <taxon>Halolactibacillus</taxon>
    </lineage>
</organism>
<protein>
    <submittedName>
        <fullName evidence="1">Uncharacterized protein</fullName>
    </submittedName>
</protein>
<proteinExistence type="predicted"/>
<sequence length="43" mass="4528">MTVSSKLEAVTSLLLTSITMAFIASVLSLKLSNNEVIETSIGD</sequence>
<dbReference type="Proteomes" id="UP000321547">
    <property type="component" value="Unassembled WGS sequence"/>
</dbReference>
<evidence type="ECO:0000313" key="1">
    <source>
        <dbReference type="EMBL" id="GEM01784.1"/>
    </source>
</evidence>
<gene>
    <name evidence="1" type="ORF">HHA03_13160</name>
</gene>
<dbReference type="EMBL" id="BJWI01000016">
    <property type="protein sequence ID" value="GEM01784.1"/>
    <property type="molecule type" value="Genomic_DNA"/>
</dbReference>
<accession>A0ABQ0VL01</accession>
<evidence type="ECO:0000313" key="2">
    <source>
        <dbReference type="Proteomes" id="UP000321547"/>
    </source>
</evidence>